<feature type="compositionally biased region" description="Polar residues" evidence="8">
    <location>
        <begin position="1"/>
        <end position="26"/>
    </location>
</feature>
<evidence type="ECO:0000256" key="4">
    <source>
        <dbReference type="ARBA" id="ARBA00022552"/>
    </source>
</evidence>
<evidence type="ECO:0000256" key="7">
    <source>
        <dbReference type="RuleBase" id="RU367065"/>
    </source>
</evidence>
<dbReference type="Proteomes" id="UP001516023">
    <property type="component" value="Unassembled WGS sequence"/>
</dbReference>
<dbReference type="GO" id="GO:0005730">
    <property type="term" value="C:nucleolus"/>
    <property type="evidence" value="ECO:0007669"/>
    <property type="project" value="UniProtKB-SubCell"/>
</dbReference>
<evidence type="ECO:0000256" key="8">
    <source>
        <dbReference type="SAM" id="MobiDB-lite"/>
    </source>
</evidence>
<evidence type="ECO:0000259" key="9">
    <source>
        <dbReference type="SMART" id="SM01036"/>
    </source>
</evidence>
<comment type="subcellular location">
    <subcellularLocation>
        <location evidence="1 7">Nucleus</location>
        <location evidence="1 7">Nucleolus</location>
    </subcellularLocation>
</comment>
<evidence type="ECO:0000256" key="1">
    <source>
        <dbReference type="ARBA" id="ARBA00004604"/>
    </source>
</evidence>
<reference evidence="10 11" key="1">
    <citation type="journal article" date="2020" name="G3 (Bethesda)">
        <title>Improved Reference Genome for Cyclotella cryptica CCMP332, a Model for Cell Wall Morphogenesis, Salinity Adaptation, and Lipid Production in Diatoms (Bacillariophyta).</title>
        <authorList>
            <person name="Roberts W.R."/>
            <person name="Downey K.M."/>
            <person name="Ruck E.C."/>
            <person name="Traller J.C."/>
            <person name="Alverson A.J."/>
        </authorList>
    </citation>
    <scope>NUCLEOTIDE SEQUENCE [LARGE SCALE GENOMIC DNA]</scope>
    <source>
        <strain evidence="10 11">CCMP332</strain>
    </source>
</reference>
<evidence type="ECO:0000256" key="6">
    <source>
        <dbReference type="ARBA" id="ARBA00023274"/>
    </source>
</evidence>
<dbReference type="GO" id="GO:1990904">
    <property type="term" value="C:ribonucleoprotein complex"/>
    <property type="evidence" value="ECO:0007669"/>
    <property type="project" value="UniProtKB-KW"/>
</dbReference>
<comment type="caution">
    <text evidence="10">The sequence shown here is derived from an EMBL/GenBank/DDBJ whole genome shotgun (WGS) entry which is preliminary data.</text>
</comment>
<organism evidence="10 11">
    <name type="scientific">Cyclotella cryptica</name>
    <dbReference type="NCBI Taxonomy" id="29204"/>
    <lineage>
        <taxon>Eukaryota</taxon>
        <taxon>Sar</taxon>
        <taxon>Stramenopiles</taxon>
        <taxon>Ochrophyta</taxon>
        <taxon>Bacillariophyta</taxon>
        <taxon>Coscinodiscophyceae</taxon>
        <taxon>Thalassiosirophycidae</taxon>
        <taxon>Stephanodiscales</taxon>
        <taxon>Stephanodiscaceae</taxon>
        <taxon>Cyclotella</taxon>
    </lineage>
</organism>
<evidence type="ECO:0000256" key="5">
    <source>
        <dbReference type="ARBA" id="ARBA00023242"/>
    </source>
</evidence>
<dbReference type="PANTHER" id="PTHR13457">
    <property type="entry name" value="BAP28"/>
    <property type="match status" value="1"/>
</dbReference>
<keyword evidence="3 7" id="KW-0690">Ribosome biogenesis</keyword>
<proteinExistence type="inferred from homology"/>
<protein>
    <recommendedName>
        <fullName evidence="7">HEAT repeat-containing protein 1</fullName>
    </recommendedName>
</protein>
<dbReference type="InterPro" id="IPR016024">
    <property type="entry name" value="ARM-type_fold"/>
</dbReference>
<comment type="similarity">
    <text evidence="2 7">Belongs to the HEATR1/UTP10 family.</text>
</comment>
<keyword evidence="6 7" id="KW-0687">Ribonucleoprotein</keyword>
<feature type="domain" description="BP28 C-terminal" evidence="9">
    <location>
        <begin position="2144"/>
        <end position="2310"/>
    </location>
</feature>
<dbReference type="InterPro" id="IPR012954">
    <property type="entry name" value="BP28_C_dom"/>
</dbReference>
<keyword evidence="11" id="KW-1185">Reference proteome</keyword>
<comment type="function">
    <text evidence="7">Involved in nucleolar processing of pre-18S ribosomal RNA.</text>
</comment>
<evidence type="ECO:0000256" key="2">
    <source>
        <dbReference type="ARBA" id="ARBA00010559"/>
    </source>
</evidence>
<dbReference type="EMBL" id="JABMIG020000035">
    <property type="protein sequence ID" value="KAL3799942.1"/>
    <property type="molecule type" value="Genomic_DNA"/>
</dbReference>
<sequence length="2473" mass="270081">MSSLSNQLSALTNPTKGFAHSSSSTPIGRGFHHSTRHGHSLHVTDNVKRKPSVLFDNAREAADVPLDVVRENAVTAWGVLMQAVREVYHHHPHPHDNGEEHGGRYEEMERLLSIHSLNFERGTATPSQNEEVDRSISQLLIFLSTMMVECPPIQHQHQNDESNSHHPLLLATLQIIEYLLRRYDIHTRPTTAHRLLSSFLPFHIVSGSYSPLFSRVLSLIDLQTLPLWNGLRPYAAKESPALNRGGLAKLMAREEAMFCFLGEMGRDAWEVWNGECAWLFIEEQDGKVPIRRGISTIFSFTASILIEALHIQSKTGAGVRSHVVTGGVQESFVRKLLPLISMACGGSGKSGKVECGEWKEWGRLLASTVAMLCPLSMVLRDALCEAVVAGMPTSSSLSSSGKPVLSLGDVTEETWTNSTDLDDDRLEDTSSAIMTLLSILGSNSVVLPSKDDEEQWRYYLPLHPSKRSTVDYLGCELSPSTYKILSSRKALFPNVVAGAMGAVLDSLCEDDDDDDGSNHDELIGKIGPLLGTIVMHVLEKIEKEAAKGDKKTKKGRENELRSDGDLLFLLSLIKEPSLKPLWESKHAALVAAVAVQTVTSYNTLFEYFNSQECEEIKCSMIAGRYKMVLESLSSLNPTACDRGIAFAINSLTGKSQKQSTVATQERMTCLALILGHVESFSMARKNISGKGKESSDVSTDAVDDAAFLLPPRVALEHADAAVRINAISILKKSLGGAAMESDLVSALLRRLSTDDNPNVVVSAAEVLGVIFDRLYNESENVDVLDDLDSLAEAALGALFRWTVIGKDDAWSPAALIDPTKTAKASIKTESNSALPPLLACLRICGVISRITWRTRDIDENDVNSTTHLFYTLFLSLAAHVHGAKVEGSFKEVSQAALTELSHLGDSMGDFSELQDLFSDNSICFSAIRHCYGVNNFESKKIKQIDVPDLLCKRFLWLALGTISESMSATQSLILSQVMIKLITYQTRSYTKESKKSPSFNNEVKRLSDATKQCLSIIAAQTKSDLPNTMLQLGSTKSPVSFDSIIKPVIASFLEENSTGNDFSAFLAVIHASIHPQAPKYCVLRLLNITKESFGDRKSADGAAELLLSSISMLSHPDRDVRQQVMSVIEKFKSFNDGTILHVCTSTTDKASPTWSSMVMDGASSLPQLLGYIVTSSKSSEELQEYLIRGCLRCALTDGPGLSNSGCHVAAVLLSAMEKAGETHFPLSRRWELAGKELFECFATMAKNGTDLGTSPNELRDSVVTMLKGVIVSDVQFDGQIISIGPSKSGRRVRSYSVGASDSFRLLEPYPQDMAKSIIEALSPSAPQLMTNPIIQLVLTRQSWTKGIFPKLDTESKKAILRALLRLKTEQDYEIAGHVLLNLPLKASNFVHLLQELDVSKSEIDQAAMVFLSDLVRGKLDALGSTTEVTKISSLLFEHLLSLSSTQNTCPDMVDSGGKDYTRVAILQTLLALHSFYRDQLSDLSRKHQLGGKKRIQPHSNAGSPAELSSQAKILVGLVGGDLSSINPLYSPRGRALSMSLLSCLCEESPSTVVTSFLPALSSLDGHAVGDALSAIVPAFCKHAQSAGLTLFDLLETFVAKIVMGPAENKKQLDQFADALLTLPGKTATESLASFITSVIAFQAFNLQRPSPSNETDSPMHSTNGGSTKTNILHVIANASSVVKVSVALSLIQYAEKFMSFICDDENNRSVEVGAGQMRLMALAIFGPGGEKRCLPYSEFTKPQKRSMLYLTINLLQSVHDIISTPAAKKLVRKSTGSDADLCLRLWQELMQTHINSLGYNAKQNKDTLDLAEKTFWLAAPVVTSECLESLQSLLPVPHFLASVNSILTDDSSDGNIKKKTISLLIDRVAEVNHESPEHSLFLEMVPELVAQLNRHDETTDDEDSFVTARKLIVRQQGVLVAIESFATSLYPSSDDSRATNSASEVFLPALSSVTELLTKTSSSWLQTRSTGALSEIEVAECQLLSSCALCISSLVMNLKARCLQILPLIVKPLIGGLKSINATLRCGTVDQNLTNFQLSILRTIATIAEVLPDFLLPHLPLIFSSDALPSTTLQHGLVHVDHSVVTASKQLENSLATKTPVRQLIPCLSHALSMTLIKQGNQPRWEEACAMLRVMNIATEVAARSDLTPVAGKIFNGLVTAYEYTWDEKSIPQLLQYANQCLISLVMKLSEAQLRPLYARLREWRGSIDTGKVASSALSTHRYAFWSLSAELSQALKSIFFPCLTSVITDVIDELEIAVSTLCSKNKGGEEKRRRTDKSDSWCGDCDMVKSLQPLLLCLESALKADAHEGGDWTRGDDSQRYNMILNHLGKLLLANVPSNLTISSDLSPEEQKTTSGYEKLIQGVGTQEHGNVVGCITALAAAAGNEQLWKPLNFAVLEACGHRRSEVRKAGVSCLLSIIEAIGEEYMVLLPECLPVLSELLEDGDEDIAGMARDCVRQGEELFGESLEENLR</sequence>
<name>A0ABD3QIT7_9STRA</name>
<feature type="region of interest" description="Disordered" evidence="8">
    <location>
        <begin position="1"/>
        <end position="45"/>
    </location>
</feature>
<evidence type="ECO:0000256" key="3">
    <source>
        <dbReference type="ARBA" id="ARBA00022517"/>
    </source>
</evidence>
<dbReference type="Gene3D" id="1.25.10.10">
    <property type="entry name" value="Leucine-rich Repeat Variant"/>
    <property type="match status" value="1"/>
</dbReference>
<dbReference type="SMART" id="SM01036">
    <property type="entry name" value="BP28CT"/>
    <property type="match status" value="1"/>
</dbReference>
<dbReference type="SUPFAM" id="SSF48371">
    <property type="entry name" value="ARM repeat"/>
    <property type="match status" value="2"/>
</dbReference>
<dbReference type="PANTHER" id="PTHR13457:SF1">
    <property type="entry name" value="HEAT REPEAT-CONTAINING PROTEIN 1"/>
    <property type="match status" value="1"/>
</dbReference>
<dbReference type="GO" id="GO:0006364">
    <property type="term" value="P:rRNA processing"/>
    <property type="evidence" value="ECO:0007669"/>
    <property type="project" value="UniProtKB-UniRule"/>
</dbReference>
<accession>A0ABD3QIT7</accession>
<evidence type="ECO:0000313" key="10">
    <source>
        <dbReference type="EMBL" id="KAL3799942.1"/>
    </source>
</evidence>
<gene>
    <name evidence="10" type="ORF">HJC23_007415</name>
</gene>
<keyword evidence="5 7" id="KW-0539">Nucleus</keyword>
<dbReference type="InterPro" id="IPR040191">
    <property type="entry name" value="UTP10"/>
</dbReference>
<keyword evidence="4 7" id="KW-0698">rRNA processing</keyword>
<dbReference type="InterPro" id="IPR011989">
    <property type="entry name" value="ARM-like"/>
</dbReference>
<evidence type="ECO:0000313" key="11">
    <source>
        <dbReference type="Proteomes" id="UP001516023"/>
    </source>
</evidence>
<feature type="compositionally biased region" description="Basic residues" evidence="8">
    <location>
        <begin position="30"/>
        <end position="40"/>
    </location>
</feature>
<dbReference type="Pfam" id="PF08146">
    <property type="entry name" value="BP28CT"/>
    <property type="match status" value="1"/>
</dbReference>